<evidence type="ECO:0000313" key="3">
    <source>
        <dbReference type="Proteomes" id="UP000198211"/>
    </source>
</evidence>
<accession>A0A225W0V4</accession>
<organism evidence="2 3">
    <name type="scientific">Phytophthora megakarya</name>
    <dbReference type="NCBI Taxonomy" id="4795"/>
    <lineage>
        <taxon>Eukaryota</taxon>
        <taxon>Sar</taxon>
        <taxon>Stramenopiles</taxon>
        <taxon>Oomycota</taxon>
        <taxon>Peronosporomycetes</taxon>
        <taxon>Peronosporales</taxon>
        <taxon>Peronosporaceae</taxon>
        <taxon>Phytophthora</taxon>
    </lineage>
</organism>
<evidence type="ECO:0000256" key="1">
    <source>
        <dbReference type="SAM" id="MobiDB-lite"/>
    </source>
</evidence>
<evidence type="ECO:0000313" key="2">
    <source>
        <dbReference type="EMBL" id="OWZ10808.1"/>
    </source>
</evidence>
<keyword evidence="2" id="KW-0548">Nucleotidyltransferase</keyword>
<name>A0A225W0V4_9STRA</name>
<dbReference type="Proteomes" id="UP000198211">
    <property type="component" value="Unassembled WGS sequence"/>
</dbReference>
<dbReference type="GO" id="GO:0003676">
    <property type="term" value="F:nucleic acid binding"/>
    <property type="evidence" value="ECO:0007669"/>
    <property type="project" value="InterPro"/>
</dbReference>
<feature type="compositionally biased region" description="Polar residues" evidence="1">
    <location>
        <begin position="71"/>
        <end position="82"/>
    </location>
</feature>
<sequence length="204" mass="23740">MAYRPQANGTAERMVQTATKTLTMYVRDLNRKDWDKYVECLTFAINTTQDRVRGETLHYLVHRDQHWRPQFPSNASDGTIGTRNGGVTGSNGLINRHGNYRFREIISDRASRHNEDVGSHQSEAESWVYWVPDLGADEYEVQHTSDVRSGKKTPFGRIYRVWVRYDEPTWADDTDLNCGTIQNGFLRERVNHNRYSVMQSHEEV</sequence>
<keyword evidence="3" id="KW-1185">Reference proteome</keyword>
<dbReference type="GO" id="GO:0003964">
    <property type="term" value="F:RNA-directed DNA polymerase activity"/>
    <property type="evidence" value="ECO:0007669"/>
    <property type="project" value="UniProtKB-KW"/>
</dbReference>
<gene>
    <name evidence="2" type="ORF">PHMEG_00016271</name>
</gene>
<feature type="region of interest" description="Disordered" evidence="1">
    <location>
        <begin position="70"/>
        <end position="90"/>
    </location>
</feature>
<keyword evidence="2" id="KW-0808">Transferase</keyword>
<dbReference type="EMBL" id="NBNE01002322">
    <property type="protein sequence ID" value="OWZ10808.1"/>
    <property type="molecule type" value="Genomic_DNA"/>
</dbReference>
<keyword evidence="2" id="KW-0695">RNA-directed DNA polymerase</keyword>
<dbReference type="SUPFAM" id="SSF53098">
    <property type="entry name" value="Ribonuclease H-like"/>
    <property type="match status" value="1"/>
</dbReference>
<reference evidence="3" key="1">
    <citation type="submission" date="2017-03" db="EMBL/GenBank/DDBJ databases">
        <title>Phytopthora megakarya and P. palmivora, two closely related causual agents of cacao black pod achieved similar genome size and gene model numbers by different mechanisms.</title>
        <authorList>
            <person name="Ali S."/>
            <person name="Shao J."/>
            <person name="Larry D.J."/>
            <person name="Kronmiller B."/>
            <person name="Shen D."/>
            <person name="Strem M.D."/>
            <person name="Melnick R.L."/>
            <person name="Guiltinan M.J."/>
            <person name="Tyler B.M."/>
            <person name="Meinhardt L.W."/>
            <person name="Bailey B.A."/>
        </authorList>
    </citation>
    <scope>NUCLEOTIDE SEQUENCE [LARGE SCALE GENOMIC DNA]</scope>
    <source>
        <strain evidence="3">zdho120</strain>
    </source>
</reference>
<dbReference type="AlphaFoldDB" id="A0A225W0V4"/>
<protein>
    <submittedName>
        <fullName evidence="2">Reverse transcriptase</fullName>
    </submittedName>
</protein>
<dbReference type="InterPro" id="IPR036397">
    <property type="entry name" value="RNaseH_sf"/>
</dbReference>
<dbReference type="Gene3D" id="3.30.420.10">
    <property type="entry name" value="Ribonuclease H-like superfamily/Ribonuclease H"/>
    <property type="match status" value="1"/>
</dbReference>
<dbReference type="OrthoDB" id="101303at2759"/>
<comment type="caution">
    <text evidence="2">The sequence shown here is derived from an EMBL/GenBank/DDBJ whole genome shotgun (WGS) entry which is preliminary data.</text>
</comment>
<dbReference type="InterPro" id="IPR012337">
    <property type="entry name" value="RNaseH-like_sf"/>
</dbReference>
<proteinExistence type="predicted"/>